<dbReference type="Pfam" id="PF00092">
    <property type="entry name" value="VWA"/>
    <property type="match status" value="1"/>
</dbReference>
<dbReference type="SMART" id="SM00327">
    <property type="entry name" value="VWA"/>
    <property type="match status" value="1"/>
</dbReference>
<dbReference type="InterPro" id="IPR036465">
    <property type="entry name" value="vWFA_dom_sf"/>
</dbReference>
<dbReference type="PANTHER" id="PTHR24020">
    <property type="entry name" value="COLLAGEN ALPHA"/>
    <property type="match status" value="1"/>
</dbReference>
<reference evidence="2" key="2">
    <citation type="submission" date="2025-09" db="UniProtKB">
        <authorList>
            <consortium name="Ensembl"/>
        </authorList>
    </citation>
    <scope>IDENTIFICATION</scope>
</reference>
<feature type="domain" description="VWFA" evidence="1">
    <location>
        <begin position="129"/>
        <end position="262"/>
    </location>
</feature>
<keyword evidence="3" id="KW-1185">Reference proteome</keyword>
<dbReference type="InterPro" id="IPR002035">
    <property type="entry name" value="VWF_A"/>
</dbReference>
<dbReference type="InterPro" id="IPR050525">
    <property type="entry name" value="ECM_Assembly_Org"/>
</dbReference>
<protein>
    <recommendedName>
        <fullName evidence="1">VWFA domain-containing protein</fullName>
    </recommendedName>
</protein>
<dbReference type="PANTHER" id="PTHR24020:SF87">
    <property type="entry name" value="COLLAGEN ALPHA-1(VI) CHAIN-LIKE"/>
    <property type="match status" value="1"/>
</dbReference>
<dbReference type="OMA" id="LPECTSH"/>
<reference evidence="2" key="1">
    <citation type="submission" date="2025-08" db="UniProtKB">
        <authorList>
            <consortium name="Ensembl"/>
        </authorList>
    </citation>
    <scope>IDENTIFICATION</scope>
</reference>
<dbReference type="PRINTS" id="PR00453">
    <property type="entry name" value="VWFADOMAIN"/>
</dbReference>
<dbReference type="Proteomes" id="UP000694545">
    <property type="component" value="Unplaced"/>
</dbReference>
<accession>A0A8D2LQC3</accession>
<proteinExistence type="predicted"/>
<evidence type="ECO:0000259" key="1">
    <source>
        <dbReference type="PROSITE" id="PS50234"/>
    </source>
</evidence>
<organism evidence="2 3">
    <name type="scientific">Varanus komodoensis</name>
    <name type="common">Komodo dragon</name>
    <dbReference type="NCBI Taxonomy" id="61221"/>
    <lineage>
        <taxon>Eukaryota</taxon>
        <taxon>Metazoa</taxon>
        <taxon>Chordata</taxon>
        <taxon>Craniata</taxon>
        <taxon>Vertebrata</taxon>
        <taxon>Euteleostomi</taxon>
        <taxon>Lepidosauria</taxon>
        <taxon>Squamata</taxon>
        <taxon>Bifurcata</taxon>
        <taxon>Unidentata</taxon>
        <taxon>Episquamata</taxon>
        <taxon>Toxicofera</taxon>
        <taxon>Anguimorpha</taxon>
        <taxon>Paleoanguimorpha</taxon>
        <taxon>Varanoidea</taxon>
        <taxon>Varanidae</taxon>
        <taxon>Varanus</taxon>
    </lineage>
</organism>
<dbReference type="PROSITE" id="PS51257">
    <property type="entry name" value="PROKAR_LIPOPROTEIN"/>
    <property type="match status" value="1"/>
</dbReference>
<sequence>MRVGLLEAVILGRSGNSGAFWQSCCIRKEAALGIGLFSLLGAPYAVIRRIDHLCQLIFCFSEPADAVNMSLGLSLVARDSQVLVCGPTVHRACGNNMYLKGYCFLLDQNLHQLQHFPENLPECTSHPTDIVFLIDGSSSINDNEFKRMKTFVSEVITKLSSRNTQFALAQFSHNFQEHFNFSAPDPARHVMEVSQIEGVTFTPTAIRRVVKEIFVPHKGSRKGATKILLVITDGRKNDVLSYEKVIEEAEEAGIIRYAIGVSILQGVFLLLLRAIKSSLTHVDTMNESSSKCPVYGSSSQIL</sequence>
<dbReference type="SUPFAM" id="SSF53300">
    <property type="entry name" value="vWA-like"/>
    <property type="match status" value="1"/>
</dbReference>
<dbReference type="Gene3D" id="3.40.50.410">
    <property type="entry name" value="von Willebrand factor, type A domain"/>
    <property type="match status" value="1"/>
</dbReference>
<dbReference type="Ensembl" id="ENSVKKT00000025787.1">
    <property type="protein sequence ID" value="ENSVKKP00000025176.1"/>
    <property type="gene ID" value="ENSVKKG00000016552.1"/>
</dbReference>
<dbReference type="AlphaFoldDB" id="A0A8D2LQC3"/>
<evidence type="ECO:0000313" key="2">
    <source>
        <dbReference type="Ensembl" id="ENSVKKP00000025176.1"/>
    </source>
</evidence>
<evidence type="ECO:0000313" key="3">
    <source>
        <dbReference type="Proteomes" id="UP000694545"/>
    </source>
</evidence>
<name>A0A8D2LQC3_VARKO</name>
<dbReference type="PROSITE" id="PS50234">
    <property type="entry name" value="VWFA"/>
    <property type="match status" value="1"/>
</dbReference>